<dbReference type="SUPFAM" id="SSF50475">
    <property type="entry name" value="FMN-binding split barrel"/>
    <property type="match status" value="1"/>
</dbReference>
<dbReference type="GO" id="GO:0005829">
    <property type="term" value="C:cytosol"/>
    <property type="evidence" value="ECO:0007669"/>
    <property type="project" value="TreeGrafter"/>
</dbReference>
<dbReference type="RefSeq" id="WP_145229831.1">
    <property type="nucleotide sequence ID" value="NZ_VIVQ01000003.1"/>
</dbReference>
<dbReference type="PANTHER" id="PTHR35176:SF6">
    <property type="entry name" value="HEME OXYGENASE HI_0854-RELATED"/>
    <property type="match status" value="1"/>
</dbReference>
<dbReference type="Pfam" id="PF01243">
    <property type="entry name" value="PNPOx_N"/>
    <property type="match status" value="1"/>
</dbReference>
<dbReference type="EMBL" id="VIVQ01000003">
    <property type="protein sequence ID" value="TWE09287.1"/>
    <property type="molecule type" value="Genomic_DNA"/>
</dbReference>
<dbReference type="InterPro" id="IPR012349">
    <property type="entry name" value="Split_barrel_FMN-bd"/>
</dbReference>
<organism evidence="3 4">
    <name type="scientific">Rudaeicoccus suwonensis</name>
    <dbReference type="NCBI Taxonomy" id="657409"/>
    <lineage>
        <taxon>Bacteria</taxon>
        <taxon>Bacillati</taxon>
        <taxon>Actinomycetota</taxon>
        <taxon>Actinomycetes</taxon>
        <taxon>Micrococcales</taxon>
        <taxon>Dermacoccaceae</taxon>
        <taxon>Rudaeicoccus</taxon>
    </lineage>
</organism>
<dbReference type="OrthoDB" id="162914at2"/>
<dbReference type="NCBIfam" id="TIGR03618">
    <property type="entry name" value="Rv1155_F420"/>
    <property type="match status" value="1"/>
</dbReference>
<dbReference type="PANTHER" id="PTHR35176">
    <property type="entry name" value="HEME OXYGENASE HI_0854-RELATED"/>
    <property type="match status" value="1"/>
</dbReference>
<gene>
    <name evidence="3" type="ORF">BKA23_2987</name>
</gene>
<reference evidence="3 4" key="1">
    <citation type="submission" date="2019-06" db="EMBL/GenBank/DDBJ databases">
        <title>Sequencing the genomes of 1000 actinobacteria strains.</title>
        <authorList>
            <person name="Klenk H.-P."/>
        </authorList>
    </citation>
    <scope>NUCLEOTIDE SEQUENCE [LARGE SCALE GENOMIC DNA]</scope>
    <source>
        <strain evidence="3 4">DSM 19560</strain>
    </source>
</reference>
<keyword evidence="1" id="KW-0560">Oxidoreductase</keyword>
<comment type="caution">
    <text evidence="3">The sequence shown here is derived from an EMBL/GenBank/DDBJ whole genome shotgun (WGS) entry which is preliminary data.</text>
</comment>
<accession>A0A561E117</accession>
<dbReference type="InterPro" id="IPR011576">
    <property type="entry name" value="Pyridox_Oxase_N"/>
</dbReference>
<dbReference type="InterPro" id="IPR052019">
    <property type="entry name" value="F420H2_bilvrd_red/Heme_oxyg"/>
</dbReference>
<dbReference type="Gene3D" id="2.30.110.10">
    <property type="entry name" value="Electron Transport, Fmn-binding Protein, Chain A"/>
    <property type="match status" value="1"/>
</dbReference>
<evidence type="ECO:0000313" key="4">
    <source>
        <dbReference type="Proteomes" id="UP000318297"/>
    </source>
</evidence>
<evidence type="ECO:0000313" key="3">
    <source>
        <dbReference type="EMBL" id="TWE09287.1"/>
    </source>
</evidence>
<name>A0A561E117_9MICO</name>
<protein>
    <submittedName>
        <fullName evidence="3">PPOX class probable F420-dependent enzyme</fullName>
    </submittedName>
</protein>
<keyword evidence="4" id="KW-1185">Reference proteome</keyword>
<dbReference type="InterPro" id="IPR019920">
    <property type="entry name" value="F420-binding_dom_put"/>
</dbReference>
<feature type="domain" description="Pyridoxamine 5'-phosphate oxidase N-terminal" evidence="2">
    <location>
        <begin position="4"/>
        <end position="108"/>
    </location>
</feature>
<proteinExistence type="predicted"/>
<dbReference type="GO" id="GO:0070967">
    <property type="term" value="F:coenzyme F420 binding"/>
    <property type="evidence" value="ECO:0007669"/>
    <property type="project" value="TreeGrafter"/>
</dbReference>
<dbReference type="GO" id="GO:0016627">
    <property type="term" value="F:oxidoreductase activity, acting on the CH-CH group of donors"/>
    <property type="evidence" value="ECO:0007669"/>
    <property type="project" value="TreeGrafter"/>
</dbReference>
<evidence type="ECO:0000259" key="2">
    <source>
        <dbReference type="Pfam" id="PF01243"/>
    </source>
</evidence>
<dbReference type="Proteomes" id="UP000318297">
    <property type="component" value="Unassembled WGS sequence"/>
</dbReference>
<sequence length="130" mass="14222">MDLPENVIELLRTPALCYVATVMPDGSPQVTQTWVDTDGQHIVINIVDGMQKAKNFARDPRVAVAISDPRTPAAFAQIRGRVAAMTTDGGVDSINALAHKYTGKPYAWYGGREQTRLIVTIEADHITDML</sequence>
<evidence type="ECO:0000256" key="1">
    <source>
        <dbReference type="ARBA" id="ARBA00023002"/>
    </source>
</evidence>
<dbReference type="AlphaFoldDB" id="A0A561E117"/>